<keyword evidence="4" id="KW-1185">Reference proteome</keyword>
<dbReference type="PANTHER" id="PTHR35526">
    <property type="entry name" value="ANTI-SIGMA-F FACTOR RSBW-RELATED"/>
    <property type="match status" value="1"/>
</dbReference>
<keyword evidence="3" id="KW-0547">Nucleotide-binding</keyword>
<dbReference type="GO" id="GO:0005524">
    <property type="term" value="F:ATP binding"/>
    <property type="evidence" value="ECO:0007669"/>
    <property type="project" value="UniProtKB-KW"/>
</dbReference>
<evidence type="ECO:0000313" key="3">
    <source>
        <dbReference type="EMBL" id="TGN11764.1"/>
    </source>
</evidence>
<dbReference type="Proteomes" id="UP000298264">
    <property type="component" value="Unassembled WGS sequence"/>
</dbReference>
<keyword evidence="1" id="KW-0418">Kinase</keyword>
<evidence type="ECO:0000256" key="1">
    <source>
        <dbReference type="ARBA" id="ARBA00022527"/>
    </source>
</evidence>
<dbReference type="EMBL" id="RQHV01000038">
    <property type="protein sequence ID" value="TGN11764.1"/>
    <property type="molecule type" value="Genomic_DNA"/>
</dbReference>
<sequence>MTPNSPKKADYGKLVRLQIPSHPRYISHTRNYFFNLALDHGFTLYEAVDLKLILGEAISNVIKHAYAGHTDKPIFIDFLFEKEKVQVKIRDYGIKTKPRDLKSSDLSDYRESGIGLFLIKQLTDYYFLDESFEVGNQIILIKKK</sequence>
<keyword evidence="3" id="KW-0067">ATP-binding</keyword>
<comment type="caution">
    <text evidence="3">The sequence shown here is derived from an EMBL/GenBank/DDBJ whole genome shotgun (WGS) entry which is preliminary data.</text>
</comment>
<dbReference type="InterPro" id="IPR050267">
    <property type="entry name" value="Anti-sigma-factor_SerPK"/>
</dbReference>
<dbReference type="Gene3D" id="3.30.565.10">
    <property type="entry name" value="Histidine kinase-like ATPase, C-terminal domain"/>
    <property type="match status" value="1"/>
</dbReference>
<proteinExistence type="predicted"/>
<dbReference type="InterPro" id="IPR036890">
    <property type="entry name" value="HATPase_C_sf"/>
</dbReference>
<gene>
    <name evidence="3" type="ORF">EHS11_06165</name>
</gene>
<evidence type="ECO:0000313" key="4">
    <source>
        <dbReference type="Proteomes" id="UP000298264"/>
    </source>
</evidence>
<protein>
    <submittedName>
        <fullName evidence="3">ATP-binding protein</fullName>
    </submittedName>
</protein>
<dbReference type="CDD" id="cd16936">
    <property type="entry name" value="HATPase_RsbW-like"/>
    <property type="match status" value="1"/>
</dbReference>
<dbReference type="InterPro" id="IPR003594">
    <property type="entry name" value="HATPase_dom"/>
</dbReference>
<dbReference type="Pfam" id="PF13581">
    <property type="entry name" value="HATPase_c_2"/>
    <property type="match status" value="1"/>
</dbReference>
<dbReference type="OrthoDB" id="9798941at2"/>
<reference evidence="3" key="1">
    <citation type="journal article" date="2019" name="PLoS Negl. Trop. Dis.">
        <title>Revisiting the worldwide diversity of Leptospira species in the environment.</title>
        <authorList>
            <person name="Vincent A.T."/>
            <person name="Schiettekatte O."/>
            <person name="Bourhy P."/>
            <person name="Veyrier F.J."/>
            <person name="Picardeau M."/>
        </authorList>
    </citation>
    <scope>NUCLEOTIDE SEQUENCE [LARGE SCALE GENOMIC DNA]</scope>
    <source>
        <strain evidence="3">201400974</strain>
    </source>
</reference>
<name>A0A4V3JXJ9_9LEPT</name>
<accession>A0A4V3JXJ9</accession>
<keyword evidence="1" id="KW-0808">Transferase</keyword>
<keyword evidence="1" id="KW-0723">Serine/threonine-protein kinase</keyword>
<dbReference type="GO" id="GO:0004674">
    <property type="term" value="F:protein serine/threonine kinase activity"/>
    <property type="evidence" value="ECO:0007669"/>
    <property type="project" value="UniProtKB-KW"/>
</dbReference>
<dbReference type="AlphaFoldDB" id="A0A4V3JXJ9"/>
<feature type="domain" description="Histidine kinase/HSP90-like ATPase" evidence="2">
    <location>
        <begin position="19"/>
        <end position="142"/>
    </location>
</feature>
<dbReference type="RefSeq" id="WP_135763610.1">
    <property type="nucleotide sequence ID" value="NZ_RQHV01000038.1"/>
</dbReference>
<dbReference type="PANTHER" id="PTHR35526:SF3">
    <property type="entry name" value="ANTI-SIGMA-F FACTOR RSBW"/>
    <property type="match status" value="1"/>
</dbReference>
<dbReference type="SUPFAM" id="SSF55874">
    <property type="entry name" value="ATPase domain of HSP90 chaperone/DNA topoisomerase II/histidine kinase"/>
    <property type="match status" value="1"/>
</dbReference>
<evidence type="ECO:0000259" key="2">
    <source>
        <dbReference type="Pfam" id="PF13581"/>
    </source>
</evidence>
<organism evidence="3 4">
    <name type="scientific">Leptospira ilyithenensis</name>
    <dbReference type="NCBI Taxonomy" id="2484901"/>
    <lineage>
        <taxon>Bacteria</taxon>
        <taxon>Pseudomonadati</taxon>
        <taxon>Spirochaetota</taxon>
        <taxon>Spirochaetia</taxon>
        <taxon>Leptospirales</taxon>
        <taxon>Leptospiraceae</taxon>
        <taxon>Leptospira</taxon>
    </lineage>
</organism>